<dbReference type="SUPFAM" id="SSF53098">
    <property type="entry name" value="Ribonuclease H-like"/>
    <property type="match status" value="1"/>
</dbReference>
<dbReference type="InterPro" id="IPR012337">
    <property type="entry name" value="RNaseH-like_sf"/>
</dbReference>
<dbReference type="AlphaFoldDB" id="A0AAV3QAI3"/>
<gene>
    <name evidence="3" type="ORF">LIER_17104</name>
</gene>
<feature type="region of interest" description="Disordered" evidence="1">
    <location>
        <begin position="123"/>
        <end position="183"/>
    </location>
</feature>
<reference evidence="3 4" key="1">
    <citation type="submission" date="2024-01" db="EMBL/GenBank/DDBJ databases">
        <title>The complete chloroplast genome sequence of Lithospermum erythrorhizon: insights into the phylogenetic relationship among Boraginaceae species and the maternal lineages of purple gromwells.</title>
        <authorList>
            <person name="Okada T."/>
            <person name="Watanabe K."/>
        </authorList>
    </citation>
    <scope>NUCLEOTIDE SEQUENCE [LARGE SCALE GENOMIC DNA]</scope>
</reference>
<comment type="caution">
    <text evidence="3">The sequence shown here is derived from an EMBL/GenBank/DDBJ whole genome shotgun (WGS) entry which is preliminary data.</text>
</comment>
<organism evidence="3 4">
    <name type="scientific">Lithospermum erythrorhizon</name>
    <name type="common">Purple gromwell</name>
    <name type="synonym">Lithospermum officinale var. erythrorhizon</name>
    <dbReference type="NCBI Taxonomy" id="34254"/>
    <lineage>
        <taxon>Eukaryota</taxon>
        <taxon>Viridiplantae</taxon>
        <taxon>Streptophyta</taxon>
        <taxon>Embryophyta</taxon>
        <taxon>Tracheophyta</taxon>
        <taxon>Spermatophyta</taxon>
        <taxon>Magnoliopsida</taxon>
        <taxon>eudicotyledons</taxon>
        <taxon>Gunneridae</taxon>
        <taxon>Pentapetalae</taxon>
        <taxon>asterids</taxon>
        <taxon>lamiids</taxon>
        <taxon>Boraginales</taxon>
        <taxon>Boraginaceae</taxon>
        <taxon>Boraginoideae</taxon>
        <taxon>Lithospermeae</taxon>
        <taxon>Lithospermum</taxon>
    </lineage>
</organism>
<dbReference type="Pfam" id="PF25597">
    <property type="entry name" value="SH3_retrovirus"/>
    <property type="match status" value="1"/>
</dbReference>
<dbReference type="EMBL" id="BAABME010003924">
    <property type="protein sequence ID" value="GAA0160583.1"/>
    <property type="molecule type" value="Genomic_DNA"/>
</dbReference>
<feature type="domain" description="Retroviral polymerase SH3-like" evidence="2">
    <location>
        <begin position="55"/>
        <end position="116"/>
    </location>
</feature>
<keyword evidence="4" id="KW-1185">Reference proteome</keyword>
<evidence type="ECO:0000313" key="4">
    <source>
        <dbReference type="Proteomes" id="UP001454036"/>
    </source>
</evidence>
<evidence type="ECO:0000259" key="2">
    <source>
        <dbReference type="Pfam" id="PF25597"/>
    </source>
</evidence>
<dbReference type="InterPro" id="IPR039537">
    <property type="entry name" value="Retrotran_Ty1/copia-like"/>
</dbReference>
<name>A0AAV3QAI3_LITER</name>
<dbReference type="PANTHER" id="PTHR42648">
    <property type="entry name" value="TRANSPOSASE, PUTATIVE-RELATED"/>
    <property type="match status" value="1"/>
</dbReference>
<protein>
    <recommendedName>
        <fullName evidence="2">Retroviral polymerase SH3-like domain-containing protein</fullName>
    </recommendedName>
</protein>
<proteinExistence type="predicted"/>
<accession>A0AAV3QAI3</accession>
<evidence type="ECO:0000256" key="1">
    <source>
        <dbReference type="SAM" id="MobiDB-lite"/>
    </source>
</evidence>
<sequence>MLSGKNMPKRFWPEAVMWSCYVLNRCPPSSVEGMTPQEAWSGNKPIIDHLTVWGCLARAHVPKLGRDKLDNRSKTCIFIGMNEGTKCYILFNVLTEKVMISRDVLFEEDKQWKWKELQAKPEQNDIEWSNTDGTTQEEAQNDDPADDQNNNTPAQEEKNDARIDEDEGPPNQGRVTTRKGRAL</sequence>
<dbReference type="InterPro" id="IPR057670">
    <property type="entry name" value="SH3_retrovirus"/>
</dbReference>
<dbReference type="Proteomes" id="UP001454036">
    <property type="component" value="Unassembled WGS sequence"/>
</dbReference>
<evidence type="ECO:0000313" key="3">
    <source>
        <dbReference type="EMBL" id="GAA0160583.1"/>
    </source>
</evidence>
<dbReference type="PANTHER" id="PTHR42648:SF18">
    <property type="entry name" value="RETROTRANSPOSON, UNCLASSIFIED-LIKE PROTEIN"/>
    <property type="match status" value="1"/>
</dbReference>